<name>A0AAE3VUE9_9ACTN</name>
<reference evidence="1 2" key="1">
    <citation type="submission" date="2023-07" db="EMBL/GenBank/DDBJ databases">
        <title>Sequencing the genomes of 1000 actinobacteria strains.</title>
        <authorList>
            <person name="Klenk H.-P."/>
        </authorList>
    </citation>
    <scope>NUCLEOTIDE SEQUENCE [LARGE SCALE GENOMIC DNA]</scope>
    <source>
        <strain evidence="1 2">DSM 44709</strain>
    </source>
</reference>
<comment type="caution">
    <text evidence="1">The sequence shown here is derived from an EMBL/GenBank/DDBJ whole genome shotgun (WGS) entry which is preliminary data.</text>
</comment>
<organism evidence="1 2">
    <name type="scientific">Catenuloplanes indicus</name>
    <dbReference type="NCBI Taxonomy" id="137267"/>
    <lineage>
        <taxon>Bacteria</taxon>
        <taxon>Bacillati</taxon>
        <taxon>Actinomycetota</taxon>
        <taxon>Actinomycetes</taxon>
        <taxon>Micromonosporales</taxon>
        <taxon>Micromonosporaceae</taxon>
        <taxon>Catenuloplanes</taxon>
    </lineage>
</organism>
<accession>A0AAE3VUE9</accession>
<dbReference type="Proteomes" id="UP001240236">
    <property type="component" value="Unassembled WGS sequence"/>
</dbReference>
<keyword evidence="2" id="KW-1185">Reference proteome</keyword>
<protein>
    <submittedName>
        <fullName evidence="1">Diketogulonate reductase-like aldo/keto reductase</fullName>
    </submittedName>
</protein>
<sequence length="31" mass="3181">MGNDIPHAGLGVYRIPASRTAEAVRTALDAG</sequence>
<dbReference type="AlphaFoldDB" id="A0AAE3VUE9"/>
<proteinExistence type="predicted"/>
<evidence type="ECO:0000313" key="1">
    <source>
        <dbReference type="EMBL" id="MDQ0363487.1"/>
    </source>
</evidence>
<gene>
    <name evidence="1" type="ORF">J2S42_000156</name>
</gene>
<dbReference type="EMBL" id="JAUSUZ010000001">
    <property type="protein sequence ID" value="MDQ0363487.1"/>
    <property type="molecule type" value="Genomic_DNA"/>
</dbReference>
<evidence type="ECO:0000313" key="2">
    <source>
        <dbReference type="Proteomes" id="UP001240236"/>
    </source>
</evidence>